<accession>A0ABX2AIJ0</accession>
<dbReference type="EMBL" id="JABKKF010000001">
    <property type="protein sequence ID" value="NPD90755.1"/>
    <property type="molecule type" value="Genomic_DNA"/>
</dbReference>
<feature type="signal peptide" evidence="2">
    <location>
        <begin position="1"/>
        <end position="18"/>
    </location>
</feature>
<gene>
    <name evidence="3" type="ORF">HPS56_00015</name>
</gene>
<evidence type="ECO:0000256" key="1">
    <source>
        <dbReference type="SAM" id="MobiDB-lite"/>
    </source>
</evidence>
<evidence type="ECO:0000256" key="2">
    <source>
        <dbReference type="SAM" id="SignalP"/>
    </source>
</evidence>
<feature type="compositionally biased region" description="Polar residues" evidence="1">
    <location>
        <begin position="413"/>
        <end position="426"/>
    </location>
</feature>
<evidence type="ECO:0000313" key="3">
    <source>
        <dbReference type="EMBL" id="NPD90755.1"/>
    </source>
</evidence>
<keyword evidence="4" id="KW-1185">Reference proteome</keyword>
<dbReference type="RefSeq" id="WP_172271909.1">
    <property type="nucleotide sequence ID" value="NZ_CASGMU010000015.1"/>
</dbReference>
<reference evidence="3 4" key="1">
    <citation type="submission" date="2020-05" db="EMBL/GenBank/DDBJ databases">
        <title>Distinct polysaccharide utilization as determinants for interspecies competition between intestinal Prevotella spp.</title>
        <authorList>
            <person name="Galvez E.J.C."/>
            <person name="Iljazovic A."/>
            <person name="Strowig T."/>
        </authorList>
    </citation>
    <scope>NUCLEOTIDE SEQUENCE [LARGE SCALE GENOMIC DNA]</scope>
    <source>
        <strain evidence="3 4">PMUR</strain>
    </source>
</reference>
<organism evidence="3 4">
    <name type="scientific">Xylanibacter muris</name>
    <dbReference type="NCBI Taxonomy" id="2736290"/>
    <lineage>
        <taxon>Bacteria</taxon>
        <taxon>Pseudomonadati</taxon>
        <taxon>Bacteroidota</taxon>
        <taxon>Bacteroidia</taxon>
        <taxon>Bacteroidales</taxon>
        <taxon>Prevotellaceae</taxon>
        <taxon>Xylanibacter</taxon>
    </lineage>
</organism>
<dbReference type="Proteomes" id="UP000714420">
    <property type="component" value="Unassembled WGS sequence"/>
</dbReference>
<name>A0ABX2AIJ0_9BACT</name>
<feature type="chain" id="PRO_5045854255" description="Outer membrane protein beta-barrel domain-containing protein" evidence="2">
    <location>
        <begin position="19"/>
        <end position="931"/>
    </location>
</feature>
<protein>
    <recommendedName>
        <fullName evidence="5">Outer membrane protein beta-barrel domain-containing protein</fullName>
    </recommendedName>
</protein>
<feature type="region of interest" description="Disordered" evidence="1">
    <location>
        <begin position="407"/>
        <end position="428"/>
    </location>
</feature>
<proteinExistence type="predicted"/>
<evidence type="ECO:0000313" key="4">
    <source>
        <dbReference type="Proteomes" id="UP000714420"/>
    </source>
</evidence>
<keyword evidence="2" id="KW-0732">Signal</keyword>
<sequence>MKLLIAIIMMLTAVAASADTGSAKKKKGKTVEIYGHAYDAFTKGKLAPFITLMGSDSTVIDTVTCYASETRSFSWYNFIVPRIEAKYILKATLEGYEDCYVDYELKDMGRKYQMEIPRILMKRKDDEGMRNIDLEGVVVTGTRVQIAYKGDTVVYDAAAFNLPEGSMLDGLIRQMPGAEIKDNGDIYVNGKKIDNLLLNGKDFFKGDNKMMLDNLPYFTVKDVRVYHKTSEKSELAGREIEKKDYVMDVSLKREYARGYIVNSEMGAGTEERWMGRAFGLYYDDHTRVSAFVNMNNVNEDRRPGGDGEWKPSDMPRGLLATRQTGISLNTEDKDKSVNENMNVSLTWKDADNVMNRMSETFATEGNIYKGSSSASRSRNFNFNISNGLFLKKAGLRLYTVVYGGSSREESSQRDSTSGTQDMNSINRLGRSKNRHVSISQDLYWFKELKWGDCLSFNLSGYYFHGKPNETYGSSNIFYSAAGESDKRNTFSEAVSDKYSYYGEAEYTFVLPSRWRMGSGLSYRQEYGRDRNSHYRLDLLGDDRYEEQWLLPSTHDSLMSVLDAGNSRFVSTMERDFRAVLRLSRNSDNGTVNITIPVKRTDERMHYMRMALDTVAQRSYTAFEPYASIYTYGKNPISLRYDLDVFQPDFLNLMPSTDDRNPLSVRLSNPSLKRRTRHKGSGQMTFTNDSTGASFYVGFDFLFLHNAWGTRTTYNSFTGAYTYMTDNVNGCWSGSLKGGWQCPLDSRKRFRIDFSGSVKYERSVDFGVAYDTDADVLSKVTNIYTRLNGKLSYRRGLFSAALVSKLVMRNSRGNLDNMYGIDTYDYQYGGNIQYTVPGTGICLATDINMFSRRGYSSGKMNTDDIVWNAQLTRSFFKGCLTAKLQMFDLLHQLSNVRYVINAQGRTETLYNCIPRYIMLTAAYKLVKKPKKK</sequence>
<evidence type="ECO:0008006" key="5">
    <source>
        <dbReference type="Google" id="ProtNLM"/>
    </source>
</evidence>
<comment type="caution">
    <text evidence="3">The sequence shown here is derived from an EMBL/GenBank/DDBJ whole genome shotgun (WGS) entry which is preliminary data.</text>
</comment>